<dbReference type="Pfam" id="PF00400">
    <property type="entry name" value="WD40"/>
    <property type="match status" value="3"/>
</dbReference>
<dbReference type="AlphaFoldDB" id="A7SJM7"/>
<dbReference type="InterPro" id="IPR015943">
    <property type="entry name" value="WD40/YVTN_repeat-like_dom_sf"/>
</dbReference>
<sequence length="863" mass="98157">MSIAVATPRHCFGLKADKSQRFIPGSDKSVGMTAMAVSPNRRYVAIAEKGEKATITIYDLHTLRKKKVLSHPEVQSAEFVSLAFSPDSKYLVSQSGRPDWTLLYWTWEKAKVMAFTKSSNQQDSAVYQVSFNPQDNTQLCVVGNGIFKLFRYSEGNLKQFAFQKMEPQNFLCHAWVSDERIITGTDTGRLLLFESGELKNEFSVFGGGPSAPGTARQLSTAAIGADPSPTQTAYPQVTCIAAFSKGFICSGGAGTVHLFEKAEEKDAYKKSREIRIPTDTTNPDPQMIESQEIKDLTVSPSEETLVCSTSTSQLYSITLSTADLGKGDLATFELLSQSFHHGVITGMDVCIRKPLIATCSLDRSVRIWNYETCSLEAYKEFQEECYSIALHPSGLYILVGFSDKLRLMNLLIDDIRYFKEFTIRGCRECSFSNGGHLFAAVHGNVIQLYSSTTFENVGNLKGHNGKVRQVIWSQDDSKIISCGMDGAVYEWNVYNYKREGESVLKSCSYTSVTVSPDGRTTFAVGSDRTIKEICDSQILREVPASDMVLTQCVMSRSGRMLFAGTASGTLRAMKFPLTVPGEWQEHQVHAGSINKMRMSYDDQYLFTASEDGSLYIYKAVDKEGRGLKRDKEVGYAEEILITKSDLEEKNAMMAELKTRVEELKMENEYQLRLKDMNYNEKIKELTEKFIQEMESLKTKNQVLKTDKDKEEAKHEEEVADHMEKHSKELQDLESANNQKLMSEYEKYQELQAKSQKMQEDYERQLTEMEEAREQVLEELTEYYENKLQEKTAQLDQSQEESRQQLREYEETKKQIEEDADREILDIKNKYERRLREEKEANLRLKGETGIMRKKVRQGIPTIY</sequence>
<dbReference type="eggNOG" id="ENOG502QTIS">
    <property type="taxonomic scope" value="Eukaryota"/>
</dbReference>
<dbReference type="FunFam" id="2.130.10.10:FF:000357">
    <property type="entry name" value="Cilia and flagella associated protein 57"/>
    <property type="match status" value="1"/>
</dbReference>
<dbReference type="InterPro" id="IPR036322">
    <property type="entry name" value="WD40_repeat_dom_sf"/>
</dbReference>
<dbReference type="EMBL" id="DS469679">
    <property type="protein sequence ID" value="EDO36068.1"/>
    <property type="molecule type" value="Genomic_DNA"/>
</dbReference>
<evidence type="ECO:0000256" key="1">
    <source>
        <dbReference type="PROSITE-ProRule" id="PRU00221"/>
    </source>
</evidence>
<dbReference type="InterPro" id="IPR052993">
    <property type="entry name" value="CFA-57"/>
</dbReference>
<evidence type="ECO:0008006" key="5">
    <source>
        <dbReference type="Google" id="ProtNLM"/>
    </source>
</evidence>
<name>A7SJM7_NEMVE</name>
<reference evidence="3 4" key="1">
    <citation type="journal article" date="2007" name="Science">
        <title>Sea anemone genome reveals ancestral eumetazoan gene repertoire and genomic organization.</title>
        <authorList>
            <person name="Putnam N.H."/>
            <person name="Srivastava M."/>
            <person name="Hellsten U."/>
            <person name="Dirks B."/>
            <person name="Chapman J."/>
            <person name="Salamov A."/>
            <person name="Terry A."/>
            <person name="Shapiro H."/>
            <person name="Lindquist E."/>
            <person name="Kapitonov V.V."/>
            <person name="Jurka J."/>
            <person name="Genikhovich G."/>
            <person name="Grigoriev I.V."/>
            <person name="Lucas S.M."/>
            <person name="Steele R.E."/>
            <person name="Finnerty J.R."/>
            <person name="Technau U."/>
            <person name="Martindale M.Q."/>
            <person name="Rokhsar D.S."/>
        </authorList>
    </citation>
    <scope>NUCLEOTIDE SEQUENCE [LARGE SCALE GENOMIC DNA]</scope>
    <source>
        <strain evidence="4">CH2 X CH6</strain>
    </source>
</reference>
<dbReference type="InterPro" id="IPR001680">
    <property type="entry name" value="WD40_rpt"/>
</dbReference>
<organism evidence="3 4">
    <name type="scientific">Nematostella vectensis</name>
    <name type="common">Starlet sea anemone</name>
    <dbReference type="NCBI Taxonomy" id="45351"/>
    <lineage>
        <taxon>Eukaryota</taxon>
        <taxon>Metazoa</taxon>
        <taxon>Cnidaria</taxon>
        <taxon>Anthozoa</taxon>
        <taxon>Hexacorallia</taxon>
        <taxon>Actiniaria</taxon>
        <taxon>Edwardsiidae</taxon>
        <taxon>Nematostella</taxon>
    </lineage>
</organism>
<dbReference type="HOGENOM" id="CLU_009581_0_0_1"/>
<dbReference type="SMART" id="SM00320">
    <property type="entry name" value="WD40"/>
    <property type="match status" value="9"/>
</dbReference>
<dbReference type="InParanoid" id="A7SJM7"/>
<evidence type="ECO:0000256" key="2">
    <source>
        <dbReference type="SAM" id="MobiDB-lite"/>
    </source>
</evidence>
<dbReference type="PhylomeDB" id="A7SJM7"/>
<feature type="region of interest" description="Disordered" evidence="2">
    <location>
        <begin position="790"/>
        <end position="817"/>
    </location>
</feature>
<feature type="repeat" description="WD" evidence="1">
    <location>
        <begin position="460"/>
        <end position="493"/>
    </location>
</feature>
<dbReference type="STRING" id="45351.A7SJM7"/>
<accession>A7SJM7</accession>
<protein>
    <recommendedName>
        <fullName evidence="5">Cilia- and flagella-associated protein 57</fullName>
    </recommendedName>
</protein>
<dbReference type="OMA" id="FPHCNAV"/>
<evidence type="ECO:0000313" key="3">
    <source>
        <dbReference type="EMBL" id="EDO36068.1"/>
    </source>
</evidence>
<dbReference type="FunFam" id="2.130.10.10:FF:000271">
    <property type="entry name" value="cilia- and flagella-associated protein 57"/>
    <property type="match status" value="1"/>
</dbReference>
<gene>
    <name evidence="3" type="ORF">NEMVEDRAFT_v1g213283</name>
</gene>
<dbReference type="PROSITE" id="PS50294">
    <property type="entry name" value="WD_REPEATS_REGION"/>
    <property type="match status" value="1"/>
</dbReference>
<keyword evidence="1" id="KW-0853">WD repeat</keyword>
<dbReference type="SUPFAM" id="SSF50978">
    <property type="entry name" value="WD40 repeat-like"/>
    <property type="match status" value="2"/>
</dbReference>
<dbReference type="Gene3D" id="2.130.10.10">
    <property type="entry name" value="YVTN repeat-like/Quinoprotein amine dehydrogenase"/>
    <property type="match status" value="2"/>
</dbReference>
<evidence type="ECO:0000313" key="4">
    <source>
        <dbReference type="Proteomes" id="UP000001593"/>
    </source>
</evidence>
<feature type="compositionally biased region" description="Basic and acidic residues" evidence="2">
    <location>
        <begin position="799"/>
        <end position="817"/>
    </location>
</feature>
<keyword evidence="4" id="KW-1185">Reference proteome</keyword>
<proteinExistence type="predicted"/>
<dbReference type="PROSITE" id="PS50082">
    <property type="entry name" value="WD_REPEATS_2"/>
    <property type="match status" value="1"/>
</dbReference>
<dbReference type="Proteomes" id="UP000001593">
    <property type="component" value="Unassembled WGS sequence"/>
</dbReference>
<dbReference type="PANTHER" id="PTHR32215:SF0">
    <property type="entry name" value="CILIA- AND FLAGELLA-ASSOCIATED PROTEIN 57"/>
    <property type="match status" value="1"/>
</dbReference>
<dbReference type="PANTHER" id="PTHR32215">
    <property type="entry name" value="CILIA- AND FLAGELLA-ASSOCIATED PROTEIN 57"/>
    <property type="match status" value="1"/>
</dbReference>